<dbReference type="InterPro" id="IPR036280">
    <property type="entry name" value="Multihaem_cyt_sf"/>
</dbReference>
<organism evidence="3 4">
    <name type="scientific">Candidatus Nitrobium versatile</name>
    <dbReference type="NCBI Taxonomy" id="2884831"/>
    <lineage>
        <taxon>Bacteria</taxon>
        <taxon>Pseudomonadati</taxon>
        <taxon>Nitrospirota</taxon>
        <taxon>Nitrospiria</taxon>
        <taxon>Nitrospirales</taxon>
        <taxon>Nitrospiraceae</taxon>
        <taxon>Candidatus Nitrobium</taxon>
    </lineage>
</organism>
<dbReference type="PANTHER" id="PTHR39425">
    <property type="entry name" value="LIPOPROTEIN CYTOCHROME C"/>
    <property type="match status" value="1"/>
</dbReference>
<dbReference type="InterPro" id="IPR010177">
    <property type="entry name" value="Paired_CXXCH_1"/>
</dbReference>
<accession>A0A953JE87</accession>
<name>A0A953JE87_9BACT</name>
<protein>
    <submittedName>
        <fullName evidence="3">Cytochrome c3 family protein</fullName>
    </submittedName>
</protein>
<evidence type="ECO:0000313" key="4">
    <source>
        <dbReference type="Proteomes" id="UP000705867"/>
    </source>
</evidence>
<dbReference type="Proteomes" id="UP000705867">
    <property type="component" value="Unassembled WGS sequence"/>
</dbReference>
<dbReference type="EMBL" id="JAIOIV010000064">
    <property type="protein sequence ID" value="MBZ0156111.1"/>
    <property type="molecule type" value="Genomic_DNA"/>
</dbReference>
<dbReference type="Pfam" id="PF09699">
    <property type="entry name" value="Paired_CXXCH_1"/>
    <property type="match status" value="1"/>
</dbReference>
<reference evidence="3" key="1">
    <citation type="journal article" date="2021" name="bioRxiv">
        <title>Unraveling nitrogen, sulfur and carbon metabolic pathways and microbial community transcriptional responses to substrate deprivation and toxicity stresses in a bioreactor mimicking anoxic brackish coastal sediment conditions.</title>
        <authorList>
            <person name="Martins P.D."/>
            <person name="Echeveste M.J."/>
            <person name="Arshad A."/>
            <person name="Kurth J."/>
            <person name="Ouboter H."/>
            <person name="Jetten M.S.M."/>
            <person name="Welte C.U."/>
        </authorList>
    </citation>
    <scope>NUCLEOTIDE SEQUENCE</scope>
    <source>
        <strain evidence="3">MAG_39</strain>
    </source>
</reference>
<dbReference type="AlphaFoldDB" id="A0A953JE87"/>
<gene>
    <name evidence="3" type="ORF">K8I29_07835</name>
</gene>
<reference evidence="3" key="2">
    <citation type="submission" date="2021-08" db="EMBL/GenBank/DDBJ databases">
        <authorList>
            <person name="Dalcin Martins P."/>
        </authorList>
    </citation>
    <scope>NUCLEOTIDE SEQUENCE</scope>
    <source>
        <strain evidence="3">MAG_39</strain>
    </source>
</reference>
<sequence>MPALCTSCHDPHGSPEPKLLVKGLSSEFYLQYSDNEYQLCFSCHNRELLQYPDTSHTTGFRDGDRNLHYLHVNKKDKGRNCKACHTMHRGVLPKLIADKVLFGKWELSMHFVKTETGGSCSPGCHKNYHYDRKTSGKAPDPVKSKEKGAKGK</sequence>
<feature type="region of interest" description="Disordered" evidence="1">
    <location>
        <begin position="130"/>
        <end position="152"/>
    </location>
</feature>
<dbReference type="NCBIfam" id="TIGR01905">
    <property type="entry name" value="paired_CXXCH_1"/>
    <property type="match status" value="1"/>
</dbReference>
<evidence type="ECO:0000259" key="2">
    <source>
        <dbReference type="Pfam" id="PF09699"/>
    </source>
</evidence>
<evidence type="ECO:0000313" key="3">
    <source>
        <dbReference type="EMBL" id="MBZ0156111.1"/>
    </source>
</evidence>
<dbReference type="SUPFAM" id="SSF48695">
    <property type="entry name" value="Multiheme cytochromes"/>
    <property type="match status" value="1"/>
</dbReference>
<comment type="caution">
    <text evidence="3">The sequence shown here is derived from an EMBL/GenBank/DDBJ whole genome shotgun (WGS) entry which is preliminary data.</text>
</comment>
<feature type="domain" description="Doubled CXXCH motif" evidence="2">
    <location>
        <begin position="5"/>
        <end position="46"/>
    </location>
</feature>
<evidence type="ECO:0000256" key="1">
    <source>
        <dbReference type="SAM" id="MobiDB-lite"/>
    </source>
</evidence>
<dbReference type="PANTHER" id="PTHR39425:SF1">
    <property type="entry name" value="CYTOCHROME C7-LIKE DOMAIN-CONTAINING PROTEIN"/>
    <property type="match status" value="1"/>
</dbReference>
<proteinExistence type="predicted"/>